<accession>A0ABP8QLR6</accession>
<evidence type="ECO:0000313" key="1">
    <source>
        <dbReference type="EMBL" id="GAA4504388.1"/>
    </source>
</evidence>
<dbReference type="Proteomes" id="UP001500503">
    <property type="component" value="Unassembled WGS sequence"/>
</dbReference>
<organism evidence="1 2">
    <name type="scientific">Actinoallomurus oryzae</name>
    <dbReference type="NCBI Taxonomy" id="502180"/>
    <lineage>
        <taxon>Bacteria</taxon>
        <taxon>Bacillati</taxon>
        <taxon>Actinomycetota</taxon>
        <taxon>Actinomycetes</taxon>
        <taxon>Streptosporangiales</taxon>
        <taxon>Thermomonosporaceae</taxon>
        <taxon>Actinoallomurus</taxon>
    </lineage>
</organism>
<protein>
    <submittedName>
        <fullName evidence="1">Uncharacterized protein</fullName>
    </submittedName>
</protein>
<comment type="caution">
    <text evidence="1">The sequence shown here is derived from an EMBL/GenBank/DDBJ whole genome shotgun (WGS) entry which is preliminary data.</text>
</comment>
<proteinExistence type="predicted"/>
<dbReference type="EMBL" id="BAABHF010000035">
    <property type="protein sequence ID" value="GAA4504388.1"/>
    <property type="molecule type" value="Genomic_DNA"/>
</dbReference>
<sequence>MTPLRLATIRSTVSWVVKRRPHSEHDRRRRIAAPSSVERLSITLLSGLRQNGQCTVDPPPPALRLDYSGFTA</sequence>
<name>A0ABP8QLR6_9ACTN</name>
<gene>
    <name evidence="1" type="ORF">GCM10023191_058540</name>
</gene>
<keyword evidence="2" id="KW-1185">Reference proteome</keyword>
<evidence type="ECO:0000313" key="2">
    <source>
        <dbReference type="Proteomes" id="UP001500503"/>
    </source>
</evidence>
<reference evidence="2" key="1">
    <citation type="journal article" date="2019" name="Int. J. Syst. Evol. Microbiol.">
        <title>The Global Catalogue of Microorganisms (GCM) 10K type strain sequencing project: providing services to taxonomists for standard genome sequencing and annotation.</title>
        <authorList>
            <consortium name="The Broad Institute Genomics Platform"/>
            <consortium name="The Broad Institute Genome Sequencing Center for Infectious Disease"/>
            <person name="Wu L."/>
            <person name="Ma J."/>
        </authorList>
    </citation>
    <scope>NUCLEOTIDE SEQUENCE [LARGE SCALE GENOMIC DNA]</scope>
    <source>
        <strain evidence="2">JCM 17933</strain>
    </source>
</reference>